<evidence type="ECO:0000313" key="1">
    <source>
        <dbReference type="EMBL" id="MDD9205167.1"/>
    </source>
</evidence>
<reference evidence="1" key="1">
    <citation type="submission" date="2023-02" db="EMBL/GenBank/DDBJ databases">
        <title>Georgenia sp.10Sc9-8, isolated from a soil sample collected from the Taklamakan desert.</title>
        <authorList>
            <person name="Liu S."/>
        </authorList>
    </citation>
    <scope>NUCLEOTIDE SEQUENCE</scope>
    <source>
        <strain evidence="1">10Sc9-8</strain>
    </source>
</reference>
<proteinExistence type="predicted"/>
<organism evidence="1 2">
    <name type="scientific">Georgenia halotolerans</name>
    <dbReference type="NCBI Taxonomy" id="3028317"/>
    <lineage>
        <taxon>Bacteria</taxon>
        <taxon>Bacillati</taxon>
        <taxon>Actinomycetota</taxon>
        <taxon>Actinomycetes</taxon>
        <taxon>Micrococcales</taxon>
        <taxon>Bogoriellaceae</taxon>
        <taxon>Georgenia</taxon>
    </lineage>
</organism>
<name>A0ABT5TT87_9MICO</name>
<comment type="caution">
    <text evidence="1">The sequence shown here is derived from an EMBL/GenBank/DDBJ whole genome shotgun (WGS) entry which is preliminary data.</text>
</comment>
<gene>
    <name evidence="1" type="ORF">PU560_01650</name>
</gene>
<accession>A0ABT5TT87</accession>
<keyword evidence="2" id="KW-1185">Reference proteome</keyword>
<protein>
    <submittedName>
        <fullName evidence="1">Uncharacterized protein</fullName>
    </submittedName>
</protein>
<dbReference type="Proteomes" id="UP001165561">
    <property type="component" value="Unassembled WGS sequence"/>
</dbReference>
<sequence length="40" mass="4635">MLTWARDFDDDTPYDLLRDHPDAAPGWRPGWRARCSASDT</sequence>
<dbReference type="EMBL" id="JARACI010000313">
    <property type="protein sequence ID" value="MDD9205167.1"/>
    <property type="molecule type" value="Genomic_DNA"/>
</dbReference>
<evidence type="ECO:0000313" key="2">
    <source>
        <dbReference type="Proteomes" id="UP001165561"/>
    </source>
</evidence>